<evidence type="ECO:0000313" key="2">
    <source>
        <dbReference type="Proteomes" id="UP000078486"/>
    </source>
</evidence>
<evidence type="ECO:0000313" key="1">
    <source>
        <dbReference type="EMBL" id="OAM90342.1"/>
    </source>
</evidence>
<protein>
    <submittedName>
        <fullName evidence="1">Uncharacterized protein</fullName>
    </submittedName>
</protein>
<dbReference type="AlphaFoldDB" id="A0A178IKE0"/>
<proteinExistence type="predicted"/>
<gene>
    <name evidence="1" type="ORF">AW736_00565</name>
</gene>
<reference evidence="1 2" key="1">
    <citation type="submission" date="2016-01" db="EMBL/GenBank/DDBJ databases">
        <title>High potential of lignocellulose degradation of a new Verrucomicrobia species.</title>
        <authorList>
            <person name="Wang Y."/>
            <person name="Shi Y."/>
            <person name="Qiu Z."/>
            <person name="Liu S."/>
            <person name="Yang H."/>
        </authorList>
    </citation>
    <scope>NUCLEOTIDE SEQUENCE [LARGE SCALE GENOMIC DNA]</scope>
    <source>
        <strain evidence="1 2">TSB47</strain>
    </source>
</reference>
<dbReference type="EMBL" id="LRRQ01000060">
    <property type="protein sequence ID" value="OAM90342.1"/>
    <property type="molecule type" value="Genomic_DNA"/>
</dbReference>
<accession>A0A178IKE0</accession>
<keyword evidence="2" id="KW-1185">Reference proteome</keyword>
<name>A0A178IKE0_9BACT</name>
<dbReference type="RefSeq" id="WP_068768365.1">
    <property type="nucleotide sequence ID" value="NZ_CP109796.1"/>
</dbReference>
<comment type="caution">
    <text evidence="1">The sequence shown here is derived from an EMBL/GenBank/DDBJ whole genome shotgun (WGS) entry which is preliminary data.</text>
</comment>
<sequence length="136" mass="15363">MTTTTTHPALTIDPTAKARHARALEIEEVWNQAIIRMEQFADEHENPHEFPLGERLSWCLMQLRVYQVPEELAPGFILSAVVPVIVRLVSAGRIRDARRVVEALRSVPVDATGTKLKDVLTARPLLDWLGRELGDY</sequence>
<dbReference type="Proteomes" id="UP000078486">
    <property type="component" value="Unassembled WGS sequence"/>
</dbReference>
<organism evidence="1 2">
    <name type="scientific">Termitidicoccus mucosus</name>
    <dbReference type="NCBI Taxonomy" id="1184151"/>
    <lineage>
        <taxon>Bacteria</taxon>
        <taxon>Pseudomonadati</taxon>
        <taxon>Verrucomicrobiota</taxon>
        <taxon>Opitutia</taxon>
        <taxon>Opitutales</taxon>
        <taxon>Opitutaceae</taxon>
        <taxon>Termitidicoccus</taxon>
    </lineage>
</organism>